<name>A0A1I1CGD8_9BACT</name>
<dbReference type="InterPro" id="IPR052934">
    <property type="entry name" value="Methyl-DNA_Rec/Restrict_Enz"/>
</dbReference>
<dbReference type="STRING" id="237018.SAMN04489723_1278"/>
<dbReference type="PANTHER" id="PTHR37291:SF1">
    <property type="entry name" value="TYPE IV METHYL-DIRECTED RESTRICTION ENZYME ECOKMCRB SUBUNIT"/>
    <property type="match status" value="1"/>
</dbReference>
<accession>A0A1I1CGD8</accession>
<dbReference type="GO" id="GO:0005524">
    <property type="term" value="F:ATP binding"/>
    <property type="evidence" value="ECO:0007669"/>
    <property type="project" value="InterPro"/>
</dbReference>
<organism evidence="2 3">
    <name type="scientific">Algoriphagus aquimarinus</name>
    <dbReference type="NCBI Taxonomy" id="237018"/>
    <lineage>
        <taxon>Bacteria</taxon>
        <taxon>Pseudomonadati</taxon>
        <taxon>Bacteroidota</taxon>
        <taxon>Cytophagia</taxon>
        <taxon>Cytophagales</taxon>
        <taxon>Cyclobacteriaceae</taxon>
        <taxon>Algoriphagus</taxon>
    </lineage>
</organism>
<dbReference type="InterPro" id="IPR011704">
    <property type="entry name" value="ATPase_dyneun-rel_AAA"/>
</dbReference>
<sequence>MNFWHIQLHPNNQSEFPREKVKRILKETHYIGMGQWEEGRVYIDQFTNVMKIGDIVLVRSKGPLALVEVLGEPEKTPNPNVDFDWFENRRLIKVLQFFDDKVKDQIGKKVDGTFNPVTFASANISEFITKWYSLYSKTNMLTQAKSLLEYKKQIILQGPPGTGKTRLAKEIAQSLTSKKNEVEENEIKKLIRPGLVIPSSTNYTHYTVLAVSDSWVQVQLKNTGSDYKISFKDITNAFNNKLWEGGQKNGSDPYAAAIAKYIFKNQLSELGEFKLIQFHPSYSYEDFVRGIVVETEGGNPTYTSVDKVFAEMANLAHQNYLDSLKSPEEISKEKQLESFLDAFKDEIESRIEIANGKYILDGTTTYLFDVDESSFRYTGDNWNSSLGHRLYLKDILILFLANAKSRKEIKANPNISGSARQHSSYYLRVLQLFEEFVKGKTIQVGTQFKTELKNFVLIIDEINRANLPSVLGELIYGLEYRSEPVESMYAVNGSRTMVVPPNLFVIGTMNTADRSVGHIDYAIRRRFAFVDVLPSITPISNTLAQGMFEKVSKLFVSNYDEVISTQATPKRAETLMADFRPEDVWIGHSYFLTDQTDANKADEEIKIKLKYEVLPLLKEYVKDGILRSNEGNSDDPVQKVFKELNEL</sequence>
<evidence type="ECO:0000313" key="3">
    <source>
        <dbReference type="Proteomes" id="UP000198790"/>
    </source>
</evidence>
<proteinExistence type="predicted"/>
<dbReference type="InterPro" id="IPR049050">
    <property type="entry name" value="nSTAND3"/>
</dbReference>
<dbReference type="InterPro" id="IPR027417">
    <property type="entry name" value="P-loop_NTPase"/>
</dbReference>
<dbReference type="PANTHER" id="PTHR37291">
    <property type="entry name" value="5-METHYLCYTOSINE-SPECIFIC RESTRICTION ENZYME B"/>
    <property type="match status" value="1"/>
</dbReference>
<dbReference type="SUPFAM" id="SSF52540">
    <property type="entry name" value="P-loop containing nucleoside triphosphate hydrolases"/>
    <property type="match status" value="1"/>
</dbReference>
<evidence type="ECO:0000313" key="2">
    <source>
        <dbReference type="EMBL" id="SFB59760.1"/>
    </source>
</evidence>
<dbReference type="Pfam" id="PF07728">
    <property type="entry name" value="AAA_5"/>
    <property type="match status" value="1"/>
</dbReference>
<dbReference type="InterPro" id="IPR003593">
    <property type="entry name" value="AAA+_ATPase"/>
</dbReference>
<dbReference type="RefSeq" id="WP_217647348.1">
    <property type="nucleotide sequence ID" value="NZ_FOKK01000027.1"/>
</dbReference>
<dbReference type="Proteomes" id="UP000198790">
    <property type="component" value="Unassembled WGS sequence"/>
</dbReference>
<evidence type="ECO:0000259" key="1">
    <source>
        <dbReference type="SMART" id="SM00382"/>
    </source>
</evidence>
<dbReference type="SMART" id="SM00382">
    <property type="entry name" value="AAA"/>
    <property type="match status" value="1"/>
</dbReference>
<dbReference type="AlphaFoldDB" id="A0A1I1CGD8"/>
<dbReference type="Pfam" id="PF20720">
    <property type="entry name" value="nSTAND3"/>
    <property type="match status" value="1"/>
</dbReference>
<protein>
    <submittedName>
        <fullName evidence="2">ATPase family associated with various cellular activities (AAA)</fullName>
    </submittedName>
</protein>
<dbReference type="Gene3D" id="3.40.50.300">
    <property type="entry name" value="P-loop containing nucleotide triphosphate hydrolases"/>
    <property type="match status" value="2"/>
</dbReference>
<reference evidence="2 3" key="1">
    <citation type="submission" date="2016-10" db="EMBL/GenBank/DDBJ databases">
        <authorList>
            <person name="de Groot N.N."/>
        </authorList>
    </citation>
    <scope>NUCLEOTIDE SEQUENCE [LARGE SCALE GENOMIC DNA]</scope>
    <source>
        <strain evidence="2 3">DSM 23399</strain>
    </source>
</reference>
<feature type="domain" description="AAA+ ATPase" evidence="1">
    <location>
        <begin position="150"/>
        <end position="533"/>
    </location>
</feature>
<dbReference type="GO" id="GO:0016887">
    <property type="term" value="F:ATP hydrolysis activity"/>
    <property type="evidence" value="ECO:0007669"/>
    <property type="project" value="InterPro"/>
</dbReference>
<keyword evidence="3" id="KW-1185">Reference proteome</keyword>
<dbReference type="EMBL" id="FOKK01000027">
    <property type="protein sequence ID" value="SFB59760.1"/>
    <property type="molecule type" value="Genomic_DNA"/>
</dbReference>
<gene>
    <name evidence="2" type="ORF">SAMN04489723_1278</name>
</gene>